<dbReference type="InterPro" id="IPR012825">
    <property type="entry name" value="BluB"/>
</dbReference>
<dbReference type="OrthoDB" id="9773807at2"/>
<dbReference type="GO" id="GO:0016491">
    <property type="term" value="F:oxidoreductase activity"/>
    <property type="evidence" value="ECO:0007669"/>
    <property type="project" value="InterPro"/>
</dbReference>
<dbReference type="InterPro" id="IPR050627">
    <property type="entry name" value="Nitroreductase/BluB"/>
</dbReference>
<dbReference type="Pfam" id="PF00881">
    <property type="entry name" value="Nitroreductase"/>
    <property type="match status" value="1"/>
</dbReference>
<dbReference type="InterPro" id="IPR000415">
    <property type="entry name" value="Nitroreductase-like"/>
</dbReference>
<protein>
    <submittedName>
        <fullName evidence="2">Cob(II)yrinic acid a c-diamide reductase</fullName>
    </submittedName>
</protein>
<dbReference type="NCBIfam" id="TIGR02476">
    <property type="entry name" value="BluB"/>
    <property type="match status" value="1"/>
</dbReference>
<dbReference type="PANTHER" id="PTHR23026:SF123">
    <property type="entry name" value="NAD(P)H NITROREDUCTASE RV3131-RELATED"/>
    <property type="match status" value="1"/>
</dbReference>
<dbReference type="AlphaFoldDB" id="A0A0J7XH43"/>
<feature type="domain" description="Nitroreductase" evidence="1">
    <location>
        <begin position="19"/>
        <end position="185"/>
    </location>
</feature>
<dbReference type="PANTHER" id="PTHR23026">
    <property type="entry name" value="NADPH NITROREDUCTASE"/>
    <property type="match status" value="1"/>
</dbReference>
<evidence type="ECO:0000313" key="3">
    <source>
        <dbReference type="Proteomes" id="UP000052268"/>
    </source>
</evidence>
<evidence type="ECO:0000259" key="1">
    <source>
        <dbReference type="Pfam" id="PF00881"/>
    </source>
</evidence>
<sequence length="214" mass="23359">MSLPPRFTPEFHEDLSALLAWRRDVRRFRRGPVAEDVVAQLLATAQLAPSVGNSQPWRFVRVRSPGLREALIRHVDGEAARAGEAMPDPERRAAYGALKLHGLDHAPEVIAVFCDDATDIGGGLGAATMPQTREWSVVMAIHTLWLAARANGLGLGWVSIADPDTVTALSDVPQGWRFIALLCLGEPEEPHIVPELERLGWQARLDGGANVSER</sequence>
<gene>
    <name evidence="2" type="ORF">V474_04790</name>
</gene>
<accession>A0A0J7XH43</accession>
<comment type="caution">
    <text evidence="2">The sequence shown here is derived from an EMBL/GenBank/DDBJ whole genome shotgun (WGS) entry which is preliminary data.</text>
</comment>
<proteinExistence type="predicted"/>
<reference evidence="2 3" key="1">
    <citation type="journal article" date="2015" name="G3 (Bethesda)">
        <title>Insights into Ongoing Evolution of the Hexachlorocyclohexane Catabolic Pathway from Comparative Genomics of Ten Sphingomonadaceae Strains.</title>
        <authorList>
            <person name="Pearce S.L."/>
            <person name="Oakeshott J.G."/>
            <person name="Pandey G."/>
        </authorList>
    </citation>
    <scope>NUCLEOTIDE SEQUENCE [LARGE SCALE GENOMIC DNA]</scope>
    <source>
        <strain evidence="2 3">LL02</strain>
    </source>
</reference>
<dbReference type="RefSeq" id="WP_148649509.1">
    <property type="nucleotide sequence ID" value="NZ_KQ130459.1"/>
</dbReference>
<dbReference type="Gene3D" id="3.40.109.10">
    <property type="entry name" value="NADH Oxidase"/>
    <property type="match status" value="1"/>
</dbReference>
<name>A0A0J7XH43_9SPHN</name>
<evidence type="ECO:0000313" key="2">
    <source>
        <dbReference type="EMBL" id="KMS51077.1"/>
    </source>
</evidence>
<keyword evidence="3" id="KW-1185">Reference proteome</keyword>
<dbReference type="Proteomes" id="UP000052268">
    <property type="component" value="Unassembled WGS sequence"/>
</dbReference>
<dbReference type="EMBL" id="JACU01000013">
    <property type="protein sequence ID" value="KMS51077.1"/>
    <property type="molecule type" value="Genomic_DNA"/>
</dbReference>
<organism evidence="2 3">
    <name type="scientific">Novosphingobium barchaimii LL02</name>
    <dbReference type="NCBI Taxonomy" id="1114963"/>
    <lineage>
        <taxon>Bacteria</taxon>
        <taxon>Pseudomonadati</taxon>
        <taxon>Pseudomonadota</taxon>
        <taxon>Alphaproteobacteria</taxon>
        <taxon>Sphingomonadales</taxon>
        <taxon>Sphingomonadaceae</taxon>
        <taxon>Novosphingobium</taxon>
    </lineage>
</organism>
<dbReference type="PATRIC" id="fig|1114963.3.peg.4597"/>
<dbReference type="InterPro" id="IPR029479">
    <property type="entry name" value="Nitroreductase"/>
</dbReference>
<dbReference type="SUPFAM" id="SSF55469">
    <property type="entry name" value="FMN-dependent nitroreductase-like"/>
    <property type="match status" value="1"/>
</dbReference>